<evidence type="ECO:0000256" key="6">
    <source>
        <dbReference type="ARBA" id="ARBA00022723"/>
    </source>
</evidence>
<dbReference type="PROSITE" id="PS01165">
    <property type="entry name" value="COPPER_AMINE_OXID_2"/>
    <property type="match status" value="1"/>
</dbReference>
<keyword evidence="8" id="KW-0560">Oxidoreductase</keyword>
<dbReference type="InterPro" id="IPR015802">
    <property type="entry name" value="Cu_amine_oxidase_N3"/>
</dbReference>
<evidence type="ECO:0000259" key="12">
    <source>
        <dbReference type="Pfam" id="PF01179"/>
    </source>
</evidence>
<evidence type="ECO:0000256" key="2">
    <source>
        <dbReference type="ARBA" id="ARBA00001936"/>
    </source>
</evidence>
<comment type="cofactor">
    <cofactor evidence="3">
        <name>Zn(2+)</name>
        <dbReference type="ChEBI" id="CHEBI:29105"/>
    </cofactor>
</comment>
<keyword evidence="7" id="KW-0801">TPQ</keyword>
<evidence type="ECO:0000256" key="9">
    <source>
        <dbReference type="ARBA" id="ARBA00023008"/>
    </source>
</evidence>
<evidence type="ECO:0000256" key="3">
    <source>
        <dbReference type="ARBA" id="ARBA00001947"/>
    </source>
</evidence>
<comment type="similarity">
    <text evidence="4">Belongs to the copper/topaquinone oxidase family.</text>
</comment>
<dbReference type="GO" id="GO:0005507">
    <property type="term" value="F:copper ion binding"/>
    <property type="evidence" value="ECO:0007669"/>
    <property type="project" value="InterPro"/>
</dbReference>
<name>A0A6J7KCD7_9ZZZZ</name>
<feature type="domain" description="Copper amine oxidase catalytic" evidence="12">
    <location>
        <begin position="216"/>
        <end position="615"/>
    </location>
</feature>
<evidence type="ECO:0000256" key="7">
    <source>
        <dbReference type="ARBA" id="ARBA00022772"/>
    </source>
</evidence>
<comment type="cofactor">
    <cofactor evidence="2">
        <name>Mn(2+)</name>
        <dbReference type="ChEBI" id="CHEBI:29035"/>
    </cofactor>
</comment>
<sequence>MESHPLNPLTPDEIRRTAQVARTADGAADAVFISIGIREPAKADYLAWSDAGGPLPMRRSRAALYDAQRRVREVTVDLGSGQIAEDRHFPGAMPPITPDEYVAAEAAVKSDPLMIEALARRGITDMGEVQIDVLAASKMGHELEDGHRIARCVPYLRGAPGLNGYARPIESLLAFLDLDDKRVLAIEEYDVKPIPEADGEYAVGTVPVAEGFRAIDIVQPDGVSFTVEGNRVSWLGWEFSASLDAQEGLVLHDVRFKGRRIMYRASCAEMIVPYGAPHPMHNWRTYFDAGEYGLGACTNSLVLGCDCVGDITYLDSYLADGRGDVVEIANAICLHEEDHSLLWKHTDHGTGRVESRRARRFVVNSMATVGNYDYSFRWNFGLDGHIEFEVQLHGIISTMAHAPGEELAGTNLVDVGLSGPHHQHLFSFRLDLDVDGTNNTVREVEAEPIPIGPDNPVGNAFRAKTTVFHTEQQAMRTANDTLGRAWYVGNPNKVNAVGGPPSYRIVPMHGVTPMLAQPGSSVYQRAGFGRNILWVTPNRDDERHAAGTYPYGTIGQPGLPQWTEADRPIENTDIVCWYTVGVTHFVRTEDWPIMPVARAGFRLEPAGFFDRNPALDVPPSDPSCCT</sequence>
<comment type="subunit">
    <text evidence="5">Homodimer.</text>
</comment>
<dbReference type="SUPFAM" id="SSF54416">
    <property type="entry name" value="Amine oxidase N-terminal region"/>
    <property type="match status" value="2"/>
</dbReference>
<keyword evidence="6" id="KW-0479">Metal-binding</keyword>
<dbReference type="Gene3D" id="3.10.450.40">
    <property type="match status" value="2"/>
</dbReference>
<dbReference type="EMBL" id="CAFBNF010000195">
    <property type="protein sequence ID" value="CAB4953778.1"/>
    <property type="molecule type" value="Genomic_DNA"/>
</dbReference>
<dbReference type="Pfam" id="PF02727">
    <property type="entry name" value="Cu_amine_oxidN2"/>
    <property type="match status" value="1"/>
</dbReference>
<dbReference type="AlphaFoldDB" id="A0A6J7KCD7"/>
<evidence type="ECO:0000313" key="15">
    <source>
        <dbReference type="EMBL" id="CAB4953778.1"/>
    </source>
</evidence>
<evidence type="ECO:0000259" key="14">
    <source>
        <dbReference type="Pfam" id="PF02728"/>
    </source>
</evidence>
<reference evidence="15" key="1">
    <citation type="submission" date="2020-05" db="EMBL/GenBank/DDBJ databases">
        <authorList>
            <person name="Chiriac C."/>
            <person name="Salcher M."/>
            <person name="Ghai R."/>
            <person name="Kavagutti S V."/>
        </authorList>
    </citation>
    <scope>NUCLEOTIDE SEQUENCE</scope>
</reference>
<dbReference type="InterPro" id="IPR036460">
    <property type="entry name" value="Cu_amine_oxidase_C_sf"/>
</dbReference>
<keyword evidence="10" id="KW-0464">Manganese</keyword>
<comment type="cofactor">
    <cofactor evidence="1">
        <name>Cu cation</name>
        <dbReference type="ChEBI" id="CHEBI:23378"/>
    </cofactor>
</comment>
<evidence type="ECO:0000256" key="1">
    <source>
        <dbReference type="ARBA" id="ARBA00001935"/>
    </source>
</evidence>
<feature type="domain" description="Copper amine oxidase N3-terminal" evidence="14">
    <location>
        <begin position="94"/>
        <end position="194"/>
    </location>
</feature>
<evidence type="ECO:0000256" key="8">
    <source>
        <dbReference type="ARBA" id="ARBA00023002"/>
    </source>
</evidence>
<comment type="catalytic activity">
    <reaction evidence="11">
        <text>a primary methyl amine + O2 + H2O = an aldehyde + H2O2 + NH4(+)</text>
        <dbReference type="Rhea" id="RHEA:16153"/>
        <dbReference type="ChEBI" id="CHEBI:15377"/>
        <dbReference type="ChEBI" id="CHEBI:15379"/>
        <dbReference type="ChEBI" id="CHEBI:16240"/>
        <dbReference type="ChEBI" id="CHEBI:17478"/>
        <dbReference type="ChEBI" id="CHEBI:28938"/>
        <dbReference type="ChEBI" id="CHEBI:228804"/>
        <dbReference type="EC" id="1.4.3.21"/>
    </reaction>
</comment>
<dbReference type="GO" id="GO:0008131">
    <property type="term" value="F:primary methylamine oxidase activity"/>
    <property type="evidence" value="ECO:0007669"/>
    <property type="project" value="UniProtKB-EC"/>
</dbReference>
<protein>
    <submittedName>
        <fullName evidence="15">Unannotated protein</fullName>
    </submittedName>
</protein>
<dbReference type="InterPro" id="IPR000269">
    <property type="entry name" value="Cu_amine_oxidase"/>
</dbReference>
<dbReference type="InterPro" id="IPR015798">
    <property type="entry name" value="Cu_amine_oxidase_C"/>
</dbReference>
<evidence type="ECO:0000259" key="13">
    <source>
        <dbReference type="Pfam" id="PF02727"/>
    </source>
</evidence>
<dbReference type="PANTHER" id="PTHR10638:SF86">
    <property type="entry name" value="COPPER AMINE OXIDASE 1-RELATED"/>
    <property type="match status" value="1"/>
</dbReference>
<feature type="domain" description="Copper amine oxidase N2-terminal" evidence="13">
    <location>
        <begin position="4"/>
        <end position="87"/>
    </location>
</feature>
<gene>
    <name evidence="15" type="ORF">UFOPK3773_01561</name>
</gene>
<dbReference type="Pfam" id="PF01179">
    <property type="entry name" value="Cu_amine_oxid"/>
    <property type="match status" value="1"/>
</dbReference>
<evidence type="ECO:0000256" key="11">
    <source>
        <dbReference type="ARBA" id="ARBA00048032"/>
    </source>
</evidence>
<dbReference type="Pfam" id="PF02728">
    <property type="entry name" value="Cu_amine_oxidN3"/>
    <property type="match status" value="1"/>
</dbReference>
<dbReference type="GO" id="GO:0048038">
    <property type="term" value="F:quinone binding"/>
    <property type="evidence" value="ECO:0007669"/>
    <property type="project" value="InterPro"/>
</dbReference>
<proteinExistence type="inferred from homology"/>
<accession>A0A6J7KCD7</accession>
<evidence type="ECO:0000256" key="10">
    <source>
        <dbReference type="ARBA" id="ARBA00023211"/>
    </source>
</evidence>
<dbReference type="InterPro" id="IPR049947">
    <property type="entry name" value="Cu_Am_Ox_Cu-bd"/>
</dbReference>
<keyword evidence="9" id="KW-0186">Copper</keyword>
<evidence type="ECO:0000256" key="5">
    <source>
        <dbReference type="ARBA" id="ARBA00011738"/>
    </source>
</evidence>
<dbReference type="PANTHER" id="PTHR10638">
    <property type="entry name" value="COPPER AMINE OXIDASE"/>
    <property type="match status" value="1"/>
</dbReference>
<dbReference type="GO" id="GO:0009308">
    <property type="term" value="P:amine metabolic process"/>
    <property type="evidence" value="ECO:0007669"/>
    <property type="project" value="InterPro"/>
</dbReference>
<dbReference type="SUPFAM" id="SSF49998">
    <property type="entry name" value="Amine oxidase catalytic domain"/>
    <property type="match status" value="1"/>
</dbReference>
<dbReference type="InterPro" id="IPR016182">
    <property type="entry name" value="Cu_amine_oxidase_N-reg"/>
</dbReference>
<dbReference type="Gene3D" id="2.70.98.20">
    <property type="entry name" value="Copper amine oxidase, catalytic domain"/>
    <property type="match status" value="1"/>
</dbReference>
<evidence type="ECO:0000256" key="4">
    <source>
        <dbReference type="ARBA" id="ARBA00007983"/>
    </source>
</evidence>
<organism evidence="15">
    <name type="scientific">freshwater metagenome</name>
    <dbReference type="NCBI Taxonomy" id="449393"/>
    <lineage>
        <taxon>unclassified sequences</taxon>
        <taxon>metagenomes</taxon>
        <taxon>ecological metagenomes</taxon>
    </lineage>
</organism>
<dbReference type="InterPro" id="IPR015800">
    <property type="entry name" value="Cu_amine_oxidase_N2"/>
</dbReference>
<dbReference type="NCBIfam" id="NF008559">
    <property type="entry name" value="PRK11504.1"/>
    <property type="match status" value="1"/>
</dbReference>